<comment type="caution">
    <text evidence="1">The sequence shown here is derived from an EMBL/GenBank/DDBJ whole genome shotgun (WGS) entry which is preliminary data.</text>
</comment>
<accession>A0AA86V4L2</accession>
<reference evidence="1" key="1">
    <citation type="submission" date="2023-06" db="EMBL/GenBank/DDBJ databases">
        <authorList>
            <person name="Kurt Z."/>
        </authorList>
    </citation>
    <scope>NUCLEOTIDE SEQUENCE</scope>
</reference>
<evidence type="ECO:0000313" key="1">
    <source>
        <dbReference type="EMBL" id="CAI9956653.1"/>
    </source>
</evidence>
<organism evidence="1">
    <name type="scientific">Hexamita inflata</name>
    <dbReference type="NCBI Taxonomy" id="28002"/>
    <lineage>
        <taxon>Eukaryota</taxon>
        <taxon>Metamonada</taxon>
        <taxon>Diplomonadida</taxon>
        <taxon>Hexamitidae</taxon>
        <taxon>Hexamitinae</taxon>
        <taxon>Hexamita</taxon>
    </lineage>
</organism>
<dbReference type="EMBL" id="CATOUU010000878">
    <property type="protein sequence ID" value="CAI9956653.1"/>
    <property type="molecule type" value="Genomic_DNA"/>
</dbReference>
<name>A0AA86V4L2_9EUKA</name>
<proteinExistence type="predicted"/>
<dbReference type="EMBL" id="CAXDID020000188">
    <property type="protein sequence ID" value="CAL6051497.1"/>
    <property type="molecule type" value="Genomic_DNA"/>
</dbReference>
<gene>
    <name evidence="1" type="ORF">HINF_LOCUS44298</name>
    <name evidence="2" type="ORF">HINF_LOCUS44399</name>
</gene>
<reference evidence="2 3" key="2">
    <citation type="submission" date="2024-07" db="EMBL/GenBank/DDBJ databases">
        <authorList>
            <person name="Akdeniz Z."/>
        </authorList>
    </citation>
    <scope>NUCLEOTIDE SEQUENCE [LARGE SCALE GENOMIC DNA]</scope>
</reference>
<evidence type="ECO:0000313" key="3">
    <source>
        <dbReference type="Proteomes" id="UP001642409"/>
    </source>
</evidence>
<dbReference type="Proteomes" id="UP001642409">
    <property type="component" value="Unassembled WGS sequence"/>
</dbReference>
<evidence type="ECO:0000313" key="2">
    <source>
        <dbReference type="EMBL" id="CAL6051497.1"/>
    </source>
</evidence>
<dbReference type="AlphaFoldDB" id="A0AA86V4L2"/>
<protein>
    <submittedName>
        <fullName evidence="2">Hypothetical_protein</fullName>
    </submittedName>
</protein>
<keyword evidence="3" id="KW-1185">Reference proteome</keyword>
<sequence>MKKHITQQNLINELKNRIKDNQLEIEYSTDSSMSHKDIELIYMELQILEFLNDFDITYMSPIFKYKLLFPQKKIKASNSQAKFAIIKKQRQRDIEALIFDNCYNIIPKLNNQNIKILILLLNKILK</sequence>